<evidence type="ECO:0000259" key="8">
    <source>
        <dbReference type="PROSITE" id="PS51900"/>
    </source>
</evidence>
<evidence type="ECO:0000256" key="1">
    <source>
        <dbReference type="ARBA" id="ARBA00008857"/>
    </source>
</evidence>
<dbReference type="PROSITE" id="PS51900">
    <property type="entry name" value="CB"/>
    <property type="match status" value="1"/>
</dbReference>
<evidence type="ECO:0000313" key="10">
    <source>
        <dbReference type="Proteomes" id="UP000001844"/>
    </source>
</evidence>
<dbReference type="KEGG" id="nhl:Nhal_1921"/>
<comment type="similarity">
    <text evidence="1">Belongs to the 'phage' integrase family.</text>
</comment>
<sequence length="458" mass="52408">MNKRYLLRRRQTWYIRIRVPDSLYPVIGKKHITRSLKTRDIHEARARRWSVVKEIKAYLNAQARQGFIAPDSPEVIIQRAKETRNEINLGLEDPENAEIVWDVYVDQLIDRHGKPDPETGEPKVDEAIVTAVRLGYEIISSGKGVMLASQALEENLEELRGRQVLNQTIRARERRVNAFLRWLGGDRKLKEISREDAGRYVTQVLLKRGNSQKTVKDTISDLSAFFNWAMERGQTVSNPFRGMSKSVRDTTRGTREKKNGKRRVWTQKELKHLLLEIKARLGEDDPLWAMTVIALYTGMRENEIAETRLEDVHSDHIHIPEGKTESSIRDTPIHPLLKPFIEQLKASSTEGYLISGLIRGGEDNKRHHYFAKRFGRFKREKAGLTDSRIVFHSFRKNFAGALEQAGVSETLAQQIVGHKKQSLTYGLYSPGVDLEKMAEAVAMVSYGAEVDRLCAEGL</sequence>
<evidence type="ECO:0000256" key="2">
    <source>
        <dbReference type="ARBA" id="ARBA00022908"/>
    </source>
</evidence>
<dbReference type="GO" id="GO:0015074">
    <property type="term" value="P:DNA integration"/>
    <property type="evidence" value="ECO:0007669"/>
    <property type="project" value="UniProtKB-KW"/>
</dbReference>
<feature type="region of interest" description="Disordered" evidence="6">
    <location>
        <begin position="239"/>
        <end position="262"/>
    </location>
</feature>
<evidence type="ECO:0000256" key="3">
    <source>
        <dbReference type="ARBA" id="ARBA00023125"/>
    </source>
</evidence>
<dbReference type="HOGENOM" id="CLU_038358_1_0_6"/>
<keyword evidence="10" id="KW-1185">Reference proteome</keyword>
<protein>
    <submittedName>
        <fullName evidence="9">Integrase family protein</fullName>
    </submittedName>
</protein>
<feature type="domain" description="Tyr recombinase" evidence="7">
    <location>
        <begin position="260"/>
        <end position="442"/>
    </location>
</feature>
<dbReference type="RefSeq" id="WP_013032897.1">
    <property type="nucleotide sequence ID" value="NC_013960.1"/>
</dbReference>
<dbReference type="SUPFAM" id="SSF56349">
    <property type="entry name" value="DNA breaking-rejoining enzymes"/>
    <property type="match status" value="1"/>
</dbReference>
<dbReference type="eggNOG" id="COG0582">
    <property type="taxonomic scope" value="Bacteria"/>
</dbReference>
<keyword evidence="2" id="KW-0229">DNA integration</keyword>
<dbReference type="InterPro" id="IPR004107">
    <property type="entry name" value="Integrase_SAM-like_N"/>
</dbReference>
<keyword evidence="4" id="KW-0233">DNA recombination</keyword>
<dbReference type="InterPro" id="IPR044068">
    <property type="entry name" value="CB"/>
</dbReference>
<feature type="compositionally biased region" description="Basic and acidic residues" evidence="6">
    <location>
        <begin position="246"/>
        <end position="257"/>
    </location>
</feature>
<dbReference type="InterPro" id="IPR013762">
    <property type="entry name" value="Integrase-like_cat_sf"/>
</dbReference>
<dbReference type="PROSITE" id="PS51898">
    <property type="entry name" value="TYR_RECOMBINASE"/>
    <property type="match status" value="1"/>
</dbReference>
<evidence type="ECO:0000256" key="4">
    <source>
        <dbReference type="ARBA" id="ARBA00023172"/>
    </source>
</evidence>
<dbReference type="OrthoDB" id="5789416at2"/>
<organism evidence="9 10">
    <name type="scientific">Nitrosococcus halophilus (strain Nc4)</name>
    <dbReference type="NCBI Taxonomy" id="472759"/>
    <lineage>
        <taxon>Bacteria</taxon>
        <taxon>Pseudomonadati</taxon>
        <taxon>Pseudomonadota</taxon>
        <taxon>Gammaproteobacteria</taxon>
        <taxon>Chromatiales</taxon>
        <taxon>Chromatiaceae</taxon>
        <taxon>Nitrosococcus</taxon>
    </lineage>
</organism>
<dbReference type="GO" id="GO:0006310">
    <property type="term" value="P:DNA recombination"/>
    <property type="evidence" value="ECO:0007669"/>
    <property type="project" value="UniProtKB-KW"/>
</dbReference>
<dbReference type="Pfam" id="PF00589">
    <property type="entry name" value="Phage_integrase"/>
    <property type="match status" value="1"/>
</dbReference>
<dbReference type="PANTHER" id="PTHR30349">
    <property type="entry name" value="PHAGE INTEGRASE-RELATED"/>
    <property type="match status" value="1"/>
</dbReference>
<dbReference type="InterPro" id="IPR010998">
    <property type="entry name" value="Integrase_recombinase_N"/>
</dbReference>
<evidence type="ECO:0000313" key="9">
    <source>
        <dbReference type="EMBL" id="ADE15030.1"/>
    </source>
</evidence>
<dbReference type="Gene3D" id="1.10.150.130">
    <property type="match status" value="1"/>
</dbReference>
<dbReference type="Gene3D" id="1.10.443.10">
    <property type="entry name" value="Intergrase catalytic core"/>
    <property type="match status" value="1"/>
</dbReference>
<dbReference type="AlphaFoldDB" id="D5C3Q8"/>
<reference evidence="10" key="1">
    <citation type="submission" date="2010-04" db="EMBL/GenBank/DDBJ databases">
        <title>Complete genome sequence of Nitrosococcus halophilus Nc4, a salt-adapted, aerobic obligate ammonia-oxidizing sulfur purple bacterium.</title>
        <authorList>
            <consortium name="US DOE Joint Genome Institute"/>
            <person name="Campbell M.A."/>
            <person name="Malfatti S.A."/>
            <person name="Chain P.S.G."/>
            <person name="Heidelberg J.F."/>
            <person name="Ward B.B."/>
            <person name="Klotz M.G."/>
        </authorList>
    </citation>
    <scope>NUCLEOTIDE SEQUENCE [LARGE SCALE GENOMIC DNA]</scope>
    <source>
        <strain evidence="10">Nc4</strain>
    </source>
</reference>
<dbReference type="InterPro" id="IPR002104">
    <property type="entry name" value="Integrase_catalytic"/>
</dbReference>
<name>D5C3Q8_NITHN</name>
<dbReference type="InterPro" id="IPR011010">
    <property type="entry name" value="DNA_brk_join_enz"/>
</dbReference>
<dbReference type="Proteomes" id="UP000001844">
    <property type="component" value="Chromosome"/>
</dbReference>
<feature type="domain" description="Core-binding (CB)" evidence="8">
    <location>
        <begin position="146"/>
        <end position="230"/>
    </location>
</feature>
<dbReference type="InterPro" id="IPR050090">
    <property type="entry name" value="Tyrosine_recombinase_XerCD"/>
</dbReference>
<proteinExistence type="inferred from homology"/>
<dbReference type="Pfam" id="PF20172">
    <property type="entry name" value="DUF6538"/>
    <property type="match status" value="1"/>
</dbReference>
<dbReference type="STRING" id="472759.Nhal_1921"/>
<evidence type="ECO:0000259" key="7">
    <source>
        <dbReference type="PROSITE" id="PS51898"/>
    </source>
</evidence>
<dbReference type="Pfam" id="PF02899">
    <property type="entry name" value="Phage_int_SAM_1"/>
    <property type="match status" value="1"/>
</dbReference>
<dbReference type="PANTHER" id="PTHR30349:SF41">
    <property type="entry name" value="INTEGRASE_RECOMBINASE PROTEIN MJ0367-RELATED"/>
    <property type="match status" value="1"/>
</dbReference>
<dbReference type="EMBL" id="CP001798">
    <property type="protein sequence ID" value="ADE15030.1"/>
    <property type="molecule type" value="Genomic_DNA"/>
</dbReference>
<accession>D5C3Q8</accession>
<keyword evidence="3 5" id="KW-0238">DNA-binding</keyword>
<evidence type="ECO:0000256" key="5">
    <source>
        <dbReference type="PROSITE-ProRule" id="PRU01248"/>
    </source>
</evidence>
<dbReference type="GO" id="GO:0003677">
    <property type="term" value="F:DNA binding"/>
    <property type="evidence" value="ECO:0007669"/>
    <property type="project" value="UniProtKB-UniRule"/>
</dbReference>
<evidence type="ECO:0000256" key="6">
    <source>
        <dbReference type="SAM" id="MobiDB-lite"/>
    </source>
</evidence>
<dbReference type="InterPro" id="IPR046668">
    <property type="entry name" value="DUF6538"/>
</dbReference>
<gene>
    <name evidence="9" type="ordered locus">Nhal_1921</name>
</gene>